<dbReference type="Pfam" id="PF01435">
    <property type="entry name" value="Peptidase_M48"/>
    <property type="match status" value="1"/>
</dbReference>
<evidence type="ECO:0000256" key="3">
    <source>
        <dbReference type="ARBA" id="ARBA00022801"/>
    </source>
</evidence>
<dbReference type="EMBL" id="DXBY01000203">
    <property type="protein sequence ID" value="HIZ36462.1"/>
    <property type="molecule type" value="Genomic_DNA"/>
</dbReference>
<keyword evidence="4 6" id="KW-0862">Zinc</keyword>
<comment type="caution">
    <text evidence="10">The sequence shown here is derived from an EMBL/GenBank/DDBJ whole genome shotgun (WGS) entry which is preliminary data.</text>
</comment>
<dbReference type="AlphaFoldDB" id="A0A9D2EFE1"/>
<reference evidence="10" key="1">
    <citation type="journal article" date="2021" name="PeerJ">
        <title>Extensive microbial diversity within the chicken gut microbiome revealed by metagenomics and culture.</title>
        <authorList>
            <person name="Gilroy R."/>
            <person name="Ravi A."/>
            <person name="Getino M."/>
            <person name="Pursley I."/>
            <person name="Horton D.L."/>
            <person name="Alikhan N.F."/>
            <person name="Baker D."/>
            <person name="Gharbi K."/>
            <person name="Hall N."/>
            <person name="Watson M."/>
            <person name="Adriaenssens E.M."/>
            <person name="Foster-Nyarko E."/>
            <person name="Jarju S."/>
            <person name="Secka A."/>
            <person name="Antonio M."/>
            <person name="Oren A."/>
            <person name="Chaudhuri R.R."/>
            <person name="La Ragione R."/>
            <person name="Hildebrand F."/>
            <person name="Pallen M.J."/>
        </authorList>
    </citation>
    <scope>NUCLEOTIDE SEQUENCE</scope>
    <source>
        <strain evidence="10">ChiGjej4B4-7305</strain>
    </source>
</reference>
<organism evidence="10 11">
    <name type="scientific">Candidatus Ruania gallistercoris</name>
    <dbReference type="NCBI Taxonomy" id="2838746"/>
    <lineage>
        <taxon>Bacteria</taxon>
        <taxon>Bacillati</taxon>
        <taxon>Actinomycetota</taxon>
        <taxon>Actinomycetes</taxon>
        <taxon>Micrococcales</taxon>
        <taxon>Ruaniaceae</taxon>
        <taxon>Ruania</taxon>
    </lineage>
</organism>
<comment type="cofactor">
    <cofactor evidence="6">
        <name>Zn(2+)</name>
        <dbReference type="ChEBI" id="CHEBI:29105"/>
    </cofactor>
    <text evidence="6">Binds 1 zinc ion per subunit.</text>
</comment>
<dbReference type="Proteomes" id="UP000824037">
    <property type="component" value="Unassembled WGS sequence"/>
</dbReference>
<dbReference type="CDD" id="cd07326">
    <property type="entry name" value="M56_BlaR1_MecR1_like"/>
    <property type="match status" value="1"/>
</dbReference>
<feature type="signal peptide" evidence="8">
    <location>
        <begin position="1"/>
        <end position="24"/>
    </location>
</feature>
<dbReference type="GO" id="GO:0004222">
    <property type="term" value="F:metalloendopeptidase activity"/>
    <property type="evidence" value="ECO:0007669"/>
    <property type="project" value="InterPro"/>
</dbReference>
<evidence type="ECO:0000256" key="7">
    <source>
        <dbReference type="SAM" id="Phobius"/>
    </source>
</evidence>
<dbReference type="PANTHER" id="PTHR34978">
    <property type="entry name" value="POSSIBLE SENSOR-TRANSDUCER PROTEIN BLAR"/>
    <property type="match status" value="1"/>
</dbReference>
<name>A0A9D2EFE1_9MICO</name>
<feature type="chain" id="PRO_5038810934" evidence="8">
    <location>
        <begin position="25"/>
        <end position="292"/>
    </location>
</feature>
<keyword evidence="8" id="KW-0732">Signal</keyword>
<evidence type="ECO:0000313" key="11">
    <source>
        <dbReference type="Proteomes" id="UP000824037"/>
    </source>
</evidence>
<keyword evidence="7" id="KW-1133">Transmembrane helix</keyword>
<keyword evidence="3 6" id="KW-0378">Hydrolase</keyword>
<feature type="transmembrane region" description="Helical" evidence="7">
    <location>
        <begin position="34"/>
        <end position="56"/>
    </location>
</feature>
<keyword evidence="7" id="KW-0812">Transmembrane</keyword>
<dbReference type="Gene3D" id="3.30.2010.10">
    <property type="entry name" value="Metalloproteases ('zincins'), catalytic domain"/>
    <property type="match status" value="1"/>
</dbReference>
<accession>A0A9D2EFE1</accession>
<evidence type="ECO:0000256" key="5">
    <source>
        <dbReference type="ARBA" id="ARBA00023049"/>
    </source>
</evidence>
<reference evidence="10" key="2">
    <citation type="submission" date="2021-04" db="EMBL/GenBank/DDBJ databases">
        <authorList>
            <person name="Gilroy R."/>
        </authorList>
    </citation>
    <scope>NUCLEOTIDE SEQUENCE</scope>
    <source>
        <strain evidence="10">ChiGjej4B4-7305</strain>
    </source>
</reference>
<evidence type="ECO:0000259" key="9">
    <source>
        <dbReference type="Pfam" id="PF01435"/>
    </source>
</evidence>
<evidence type="ECO:0000313" key="10">
    <source>
        <dbReference type="EMBL" id="HIZ36462.1"/>
    </source>
</evidence>
<evidence type="ECO:0000256" key="8">
    <source>
        <dbReference type="SAM" id="SignalP"/>
    </source>
</evidence>
<dbReference type="GO" id="GO:0006508">
    <property type="term" value="P:proteolysis"/>
    <property type="evidence" value="ECO:0007669"/>
    <property type="project" value="UniProtKB-KW"/>
</dbReference>
<dbReference type="GO" id="GO:0046872">
    <property type="term" value="F:metal ion binding"/>
    <property type="evidence" value="ECO:0007669"/>
    <property type="project" value="UniProtKB-KW"/>
</dbReference>
<evidence type="ECO:0000256" key="1">
    <source>
        <dbReference type="ARBA" id="ARBA00022670"/>
    </source>
</evidence>
<dbReference type="InterPro" id="IPR052173">
    <property type="entry name" value="Beta-lactam_resp_regulator"/>
</dbReference>
<evidence type="ECO:0000256" key="6">
    <source>
        <dbReference type="RuleBase" id="RU003983"/>
    </source>
</evidence>
<keyword evidence="2" id="KW-0479">Metal-binding</keyword>
<dbReference type="InterPro" id="IPR001915">
    <property type="entry name" value="Peptidase_M48"/>
</dbReference>
<gene>
    <name evidence="10" type="ORF">H9815_11840</name>
</gene>
<keyword evidence="5 6" id="KW-0482">Metalloprotease</keyword>
<dbReference type="PANTHER" id="PTHR34978:SF3">
    <property type="entry name" value="SLR0241 PROTEIN"/>
    <property type="match status" value="1"/>
</dbReference>
<evidence type="ECO:0000256" key="2">
    <source>
        <dbReference type="ARBA" id="ARBA00022723"/>
    </source>
</evidence>
<feature type="domain" description="Peptidase M48" evidence="9">
    <location>
        <begin position="109"/>
        <end position="184"/>
    </location>
</feature>
<evidence type="ECO:0000256" key="4">
    <source>
        <dbReference type="ARBA" id="ARBA00022833"/>
    </source>
</evidence>
<keyword evidence="1 6" id="KW-0645">Protease</keyword>
<comment type="similarity">
    <text evidence="6">Belongs to the peptidase M48 family.</text>
</comment>
<sequence>MTGVALALLAVLLAWAAPSALARAAWVERSPRAGVVLWQALALAAVLAAIGAALAAPEEALRAWTGSVELGVGLLIAAGCAAVLAGVIVIRLVWVTVRLGLRTRRRRARHAQLLGLLDSPDPTDRRMQVLAGPVPMAYCLPGRSQKVVVTDAALALLNAAEVDAVIEHERAHLRARHDLVLEAFTALHASFPRFARSRLALDAVHRLLEMLADDGAAGRADPAALSSALAKLGSTAENETIRARRTRLDRGRPGHRQLAGAGAYLVAVAVLALPTMVLVEPWLQAAVAAISS</sequence>
<proteinExistence type="inferred from homology"/>
<keyword evidence="7" id="KW-0472">Membrane</keyword>
<feature type="transmembrane region" description="Helical" evidence="7">
    <location>
        <begin position="68"/>
        <end position="94"/>
    </location>
</feature>
<protein>
    <submittedName>
        <fullName evidence="10">M56 family metallopeptidase</fullName>
    </submittedName>
</protein>